<evidence type="ECO:0000256" key="2">
    <source>
        <dbReference type="ARBA" id="ARBA00022448"/>
    </source>
</evidence>
<dbReference type="GO" id="GO:0005524">
    <property type="term" value="F:ATP binding"/>
    <property type="evidence" value="ECO:0007669"/>
    <property type="project" value="UniProtKB-KW"/>
</dbReference>
<keyword evidence="7" id="KW-1185">Reference proteome</keyword>
<dbReference type="PROSITE" id="PS00211">
    <property type="entry name" value="ABC_TRANSPORTER_1"/>
    <property type="match status" value="1"/>
</dbReference>
<dbReference type="SUPFAM" id="SSF52540">
    <property type="entry name" value="P-loop containing nucleoside triphosphate hydrolases"/>
    <property type="match status" value="1"/>
</dbReference>
<dbReference type="SMART" id="SM00382">
    <property type="entry name" value="AAA"/>
    <property type="match status" value="1"/>
</dbReference>
<dbReference type="GO" id="GO:0015658">
    <property type="term" value="F:branched-chain amino acid transmembrane transporter activity"/>
    <property type="evidence" value="ECO:0007669"/>
    <property type="project" value="TreeGrafter"/>
</dbReference>
<dbReference type="OrthoDB" id="8445866at2"/>
<dbReference type="GO" id="GO:0015807">
    <property type="term" value="P:L-amino acid transport"/>
    <property type="evidence" value="ECO:0007669"/>
    <property type="project" value="TreeGrafter"/>
</dbReference>
<dbReference type="CDD" id="cd03224">
    <property type="entry name" value="ABC_TM1139_LivF_branched"/>
    <property type="match status" value="1"/>
</dbReference>
<comment type="similarity">
    <text evidence="1">Belongs to the ABC transporter superfamily.</text>
</comment>
<dbReference type="Pfam" id="PF00005">
    <property type="entry name" value="ABC_tran"/>
    <property type="match status" value="1"/>
</dbReference>
<dbReference type="PANTHER" id="PTHR43820">
    <property type="entry name" value="HIGH-AFFINITY BRANCHED-CHAIN AMINO ACID TRANSPORT ATP-BINDING PROTEIN LIVF"/>
    <property type="match status" value="1"/>
</dbReference>
<keyword evidence="3" id="KW-0547">Nucleotide-binding</keyword>
<reference evidence="6 7" key="1">
    <citation type="journal article" date="2015" name="Int. J. Syst. Evol. Microbiol.">
        <title>Youhaiella tibetensis gen. nov., sp. nov., isolated from subsurface sediment.</title>
        <authorList>
            <person name="Wang Y.X."/>
            <person name="Huang F.Q."/>
            <person name="Nogi Y."/>
            <person name="Pang S.J."/>
            <person name="Wang P.K."/>
            <person name="Lv J."/>
        </authorList>
    </citation>
    <scope>NUCLEOTIDE SEQUENCE [LARGE SCALE GENOMIC DNA]</scope>
    <source>
        <strain evidence="7">fig4</strain>
    </source>
</reference>
<sequence length="247" mass="25777">MLEAGPLSIYYGKHLALDGARLAVASGETVVVLGANGAGKSSLLKALAGLVKPAPGASVRLGGTEILGRRAHQFLEAGIALVPEGRGIFGDLTVAENLELGAYARRARAFERDTRELVLTLFPRLKERLGQIARTMSGGEQQMVAIGRALMSKPSLLMLDEPSLGLAPIVTGELFAALGEVKKTGVSLLIVEQNVKASLAVADRGYLVEAGRIVGEDSAANLMNDPAVQRAFLGQSGATSTQHGEPQ</sequence>
<dbReference type="GO" id="GO:0016887">
    <property type="term" value="F:ATP hydrolysis activity"/>
    <property type="evidence" value="ECO:0007669"/>
    <property type="project" value="InterPro"/>
</dbReference>
<organism evidence="6 7">
    <name type="scientific">Paradevosia tibetensis</name>
    <dbReference type="NCBI Taxonomy" id="1447062"/>
    <lineage>
        <taxon>Bacteria</taxon>
        <taxon>Pseudomonadati</taxon>
        <taxon>Pseudomonadota</taxon>
        <taxon>Alphaproteobacteria</taxon>
        <taxon>Hyphomicrobiales</taxon>
        <taxon>Devosiaceae</taxon>
        <taxon>Paradevosia</taxon>
    </lineage>
</organism>
<name>A0A5B9DNY1_9HYPH</name>
<dbReference type="KEGG" id="yti:FNA67_10625"/>
<proteinExistence type="inferred from homology"/>
<protein>
    <submittedName>
        <fullName evidence="6">ABC transporter ATP-binding protein</fullName>
    </submittedName>
</protein>
<accession>A0A5B9DNY1</accession>
<dbReference type="PANTHER" id="PTHR43820:SF4">
    <property type="entry name" value="HIGH-AFFINITY BRANCHED-CHAIN AMINO ACID TRANSPORT ATP-BINDING PROTEIN LIVF"/>
    <property type="match status" value="1"/>
</dbReference>
<evidence type="ECO:0000256" key="1">
    <source>
        <dbReference type="ARBA" id="ARBA00005417"/>
    </source>
</evidence>
<keyword evidence="5" id="KW-0029">Amino-acid transport</keyword>
<dbReference type="RefSeq" id="WP_147656015.1">
    <property type="nucleotide sequence ID" value="NZ_BMFM01000001.1"/>
</dbReference>
<dbReference type="InterPro" id="IPR003593">
    <property type="entry name" value="AAA+_ATPase"/>
</dbReference>
<dbReference type="EMBL" id="CP041690">
    <property type="protein sequence ID" value="QEE20595.1"/>
    <property type="molecule type" value="Genomic_DNA"/>
</dbReference>
<evidence type="ECO:0000313" key="7">
    <source>
        <dbReference type="Proteomes" id="UP000321062"/>
    </source>
</evidence>
<dbReference type="InterPro" id="IPR017871">
    <property type="entry name" value="ABC_transporter-like_CS"/>
</dbReference>
<evidence type="ECO:0000256" key="3">
    <source>
        <dbReference type="ARBA" id="ARBA00022741"/>
    </source>
</evidence>
<dbReference type="PROSITE" id="PS50893">
    <property type="entry name" value="ABC_TRANSPORTER_2"/>
    <property type="match status" value="1"/>
</dbReference>
<dbReference type="Gene3D" id="3.40.50.300">
    <property type="entry name" value="P-loop containing nucleotide triphosphate hydrolases"/>
    <property type="match status" value="1"/>
</dbReference>
<evidence type="ECO:0000256" key="4">
    <source>
        <dbReference type="ARBA" id="ARBA00022840"/>
    </source>
</evidence>
<evidence type="ECO:0000313" key="6">
    <source>
        <dbReference type="EMBL" id="QEE20595.1"/>
    </source>
</evidence>
<dbReference type="Proteomes" id="UP000321062">
    <property type="component" value="Chromosome"/>
</dbReference>
<dbReference type="InterPro" id="IPR052156">
    <property type="entry name" value="BCAA_Transport_ATP-bd_LivF"/>
</dbReference>
<keyword evidence="4 6" id="KW-0067">ATP-binding</keyword>
<dbReference type="AlphaFoldDB" id="A0A5B9DNY1"/>
<keyword evidence="2" id="KW-0813">Transport</keyword>
<dbReference type="InterPro" id="IPR027417">
    <property type="entry name" value="P-loop_NTPase"/>
</dbReference>
<evidence type="ECO:0000256" key="5">
    <source>
        <dbReference type="ARBA" id="ARBA00022970"/>
    </source>
</evidence>
<gene>
    <name evidence="6" type="ORF">FNA67_10625</name>
</gene>
<dbReference type="InterPro" id="IPR003439">
    <property type="entry name" value="ABC_transporter-like_ATP-bd"/>
</dbReference>